<dbReference type="PANTHER" id="PTHR12112">
    <property type="entry name" value="BNIP - RELATED"/>
    <property type="match status" value="1"/>
</dbReference>
<dbReference type="Gene3D" id="3.90.1640.10">
    <property type="entry name" value="inorganic pyrophosphatase (n-terminal core)"/>
    <property type="match status" value="1"/>
</dbReference>
<proteinExistence type="predicted"/>
<accession>A0AAD5CGB4</accession>
<evidence type="ECO:0008006" key="3">
    <source>
        <dbReference type="Google" id="ProtNLM"/>
    </source>
</evidence>
<dbReference type="SUPFAM" id="SSF64182">
    <property type="entry name" value="DHH phosphoesterases"/>
    <property type="match status" value="1"/>
</dbReference>
<dbReference type="GO" id="GO:0005737">
    <property type="term" value="C:cytoplasm"/>
    <property type="evidence" value="ECO:0007669"/>
    <property type="project" value="TreeGrafter"/>
</dbReference>
<dbReference type="Gene3D" id="3.10.310.20">
    <property type="entry name" value="DHHA2 domain"/>
    <property type="match status" value="1"/>
</dbReference>
<dbReference type="InterPro" id="IPR038763">
    <property type="entry name" value="DHH_sf"/>
</dbReference>
<dbReference type="AlphaFoldDB" id="A0AAD5CGB4"/>
<dbReference type="PANTHER" id="PTHR12112:SF52">
    <property type="entry name" value="DHHA2 DOMAIN-CONTAINING PROTEIN"/>
    <property type="match status" value="1"/>
</dbReference>
<dbReference type="Proteomes" id="UP001206925">
    <property type="component" value="Unassembled WGS sequence"/>
</dbReference>
<evidence type="ECO:0000313" key="2">
    <source>
        <dbReference type="Proteomes" id="UP001206925"/>
    </source>
</evidence>
<keyword evidence="2" id="KW-1185">Reference proteome</keyword>
<dbReference type="EMBL" id="JAMZMK010008442">
    <property type="protein sequence ID" value="KAI7740405.1"/>
    <property type="molecule type" value="Genomic_DNA"/>
</dbReference>
<evidence type="ECO:0000313" key="1">
    <source>
        <dbReference type="EMBL" id="KAI7740405.1"/>
    </source>
</evidence>
<dbReference type="GO" id="GO:0004309">
    <property type="term" value="F:exopolyphosphatase activity"/>
    <property type="evidence" value="ECO:0007669"/>
    <property type="project" value="TreeGrafter"/>
</dbReference>
<gene>
    <name evidence="1" type="ORF">M8C21_022147</name>
</gene>
<organism evidence="1 2">
    <name type="scientific">Ambrosia artemisiifolia</name>
    <name type="common">Common ragweed</name>
    <dbReference type="NCBI Taxonomy" id="4212"/>
    <lineage>
        <taxon>Eukaryota</taxon>
        <taxon>Viridiplantae</taxon>
        <taxon>Streptophyta</taxon>
        <taxon>Embryophyta</taxon>
        <taxon>Tracheophyta</taxon>
        <taxon>Spermatophyta</taxon>
        <taxon>Magnoliopsida</taxon>
        <taxon>eudicotyledons</taxon>
        <taxon>Gunneridae</taxon>
        <taxon>Pentapetalae</taxon>
        <taxon>asterids</taxon>
        <taxon>campanulids</taxon>
        <taxon>Asterales</taxon>
        <taxon>Asteraceae</taxon>
        <taxon>Asteroideae</taxon>
        <taxon>Heliantheae alliance</taxon>
        <taxon>Heliantheae</taxon>
        <taxon>Ambrosia</taxon>
    </lineage>
</organism>
<name>A0AAD5CGB4_AMBAR</name>
<sequence>MGRFCIYDSFMGSPSDSMLQNQQGKYIRARENPFFDGLKRGNASMNNRKSLFDFMGRTSKQKVTRSSSAIGHTSDLPQLHIRKEPFDMSLSGSVDLSSPQIADDIQSHRDVQKSFISFSKREQVSLPPCAASFYYGSSPQIDAVESCESIQKLNMYLKASKAAVNVGVPGQFLRVVLGPISDAGSFISIIMYSLYLHETDKTSQFCTVPVINLKRTDINSHGELDWLLSSCNIDLSSILFIDEVDLSYYDLFGSLKIVLLNADMLQEKHVALKDSVVEAFNCQKEGSCCALIAEKFASISPGILTGKGFSRLLLAGILLDTENLTSSRCTCVDRYMSTLLLNGAVRSKMHDVSQFSVGQILQKDFRKWSTIGKTDIDGPRLVVGMSAVGISISQLLSHNETSVQEIILFQQLEKLRLLIIISSYNHHKNFKEMLISAESEDLMKDLLHFLDTHATHLPLHALYHPGLGDEMRAFTIDSVPSRTTMEQLLQDFCNN</sequence>
<dbReference type="InterPro" id="IPR038222">
    <property type="entry name" value="DHHA2_dom_sf"/>
</dbReference>
<reference evidence="1" key="1">
    <citation type="submission" date="2022-06" db="EMBL/GenBank/DDBJ databases">
        <title>Uncovering the hologenomic basis of an extraordinary plant invasion.</title>
        <authorList>
            <person name="Bieker V.C."/>
            <person name="Martin M.D."/>
            <person name="Gilbert T."/>
            <person name="Hodgins K."/>
            <person name="Battlay P."/>
            <person name="Petersen B."/>
            <person name="Wilson J."/>
        </authorList>
    </citation>
    <scope>NUCLEOTIDE SEQUENCE</scope>
    <source>
        <strain evidence="1">AA19_3_7</strain>
        <tissue evidence="1">Leaf</tissue>
    </source>
</reference>
<comment type="caution">
    <text evidence="1">The sequence shown here is derived from an EMBL/GenBank/DDBJ whole genome shotgun (WGS) entry which is preliminary data.</text>
</comment>
<protein>
    <recommendedName>
        <fullName evidence="3">Protein prune homolog</fullName>
    </recommendedName>
</protein>